<dbReference type="OrthoDB" id="1265961at2759"/>
<protein>
    <submittedName>
        <fullName evidence="1">Uncharacterized protein</fullName>
    </submittedName>
</protein>
<proteinExistence type="predicted"/>
<dbReference type="AlphaFoldDB" id="A0A9J6A3F6"/>
<accession>A0A9J6A3F6</accession>
<evidence type="ECO:0000313" key="1">
    <source>
        <dbReference type="EMBL" id="KAG5619065.1"/>
    </source>
</evidence>
<dbReference type="Proteomes" id="UP000824120">
    <property type="component" value="Chromosome 3"/>
</dbReference>
<dbReference type="PANTHER" id="PTHR33132:SF111">
    <property type="entry name" value="OS08G0167249 PROTEIN"/>
    <property type="match status" value="1"/>
</dbReference>
<gene>
    <name evidence="1" type="ORF">H5410_018889</name>
</gene>
<name>A0A9J6A3F6_SOLCO</name>
<reference evidence="1 2" key="1">
    <citation type="submission" date="2020-09" db="EMBL/GenBank/DDBJ databases">
        <title>De no assembly of potato wild relative species, Solanum commersonii.</title>
        <authorList>
            <person name="Cho K."/>
        </authorList>
    </citation>
    <scope>NUCLEOTIDE SEQUENCE [LARGE SCALE GENOMIC DNA]</scope>
    <source>
        <strain evidence="1">LZ3.2</strain>
        <tissue evidence="1">Leaf</tissue>
    </source>
</reference>
<keyword evidence="2" id="KW-1185">Reference proteome</keyword>
<evidence type="ECO:0000313" key="2">
    <source>
        <dbReference type="Proteomes" id="UP000824120"/>
    </source>
</evidence>
<comment type="caution">
    <text evidence="1">The sequence shown here is derived from an EMBL/GenBank/DDBJ whole genome shotgun (WGS) entry which is preliminary data.</text>
</comment>
<dbReference type="PANTHER" id="PTHR33132">
    <property type="entry name" value="OSJNBB0118P14.9 PROTEIN"/>
    <property type="match status" value="1"/>
</dbReference>
<dbReference type="EMBL" id="JACXVP010000003">
    <property type="protein sequence ID" value="KAG5619065.1"/>
    <property type="molecule type" value="Genomic_DNA"/>
</dbReference>
<organism evidence="1 2">
    <name type="scientific">Solanum commersonii</name>
    <name type="common">Commerson's wild potato</name>
    <name type="synonym">Commerson's nightshade</name>
    <dbReference type="NCBI Taxonomy" id="4109"/>
    <lineage>
        <taxon>Eukaryota</taxon>
        <taxon>Viridiplantae</taxon>
        <taxon>Streptophyta</taxon>
        <taxon>Embryophyta</taxon>
        <taxon>Tracheophyta</taxon>
        <taxon>Spermatophyta</taxon>
        <taxon>Magnoliopsida</taxon>
        <taxon>eudicotyledons</taxon>
        <taxon>Gunneridae</taxon>
        <taxon>Pentapetalae</taxon>
        <taxon>asterids</taxon>
        <taxon>lamiids</taxon>
        <taxon>Solanales</taxon>
        <taxon>Solanaceae</taxon>
        <taxon>Solanoideae</taxon>
        <taxon>Solaneae</taxon>
        <taxon>Solanum</taxon>
    </lineage>
</organism>
<sequence>MCYSGIPYWIDKRERYVHIAREQVPLQATAESSTGSRGVVAGAGMAKQCICSPTIHPGSFRCRHHHADYKWVVPLGNKQNRFGASVAKAL</sequence>